<dbReference type="EMBL" id="JAUQSY010000011">
    <property type="protein sequence ID" value="MDO7876345.1"/>
    <property type="molecule type" value="Genomic_DNA"/>
</dbReference>
<evidence type="ECO:0000256" key="8">
    <source>
        <dbReference type="ARBA" id="ARBA00023211"/>
    </source>
</evidence>
<dbReference type="Gene3D" id="3.90.320.10">
    <property type="match status" value="1"/>
</dbReference>
<name>A0ABT9BDK9_9BACT</name>
<keyword evidence="8 9" id="KW-0464">Manganese</keyword>
<keyword evidence="2 9" id="KW-0479">Metal-binding</keyword>
<keyword evidence="4 9" id="KW-0269">Exonuclease</keyword>
<keyword evidence="12" id="KW-1185">Reference proteome</keyword>
<gene>
    <name evidence="11" type="primary">cas4</name>
    <name evidence="11" type="ORF">Q5H93_16495</name>
</gene>
<reference evidence="11" key="1">
    <citation type="submission" date="2023-07" db="EMBL/GenBank/DDBJ databases">
        <authorList>
            <person name="Kim M.K."/>
        </authorList>
    </citation>
    <scope>NUCLEOTIDE SEQUENCE</scope>
    <source>
        <strain evidence="11">ASUV-10-1</strain>
    </source>
</reference>
<evidence type="ECO:0000256" key="6">
    <source>
        <dbReference type="ARBA" id="ARBA00023014"/>
    </source>
</evidence>
<protein>
    <recommendedName>
        <fullName evidence="9">CRISPR-associated exonuclease Cas4</fullName>
        <ecNumber evidence="9">3.1.12.1</ecNumber>
    </recommendedName>
</protein>
<dbReference type="InterPro" id="IPR013343">
    <property type="entry name" value="CRISPR-assoc_prot_Cas4"/>
</dbReference>
<dbReference type="PANTHER" id="PTHR37168">
    <property type="entry name" value="CRISPR-ASSOCIATED EXONUCLEASE CAS4"/>
    <property type="match status" value="1"/>
</dbReference>
<evidence type="ECO:0000256" key="4">
    <source>
        <dbReference type="ARBA" id="ARBA00022839"/>
    </source>
</evidence>
<keyword evidence="1 9" id="KW-0540">Nuclease</keyword>
<comment type="similarity">
    <text evidence="9">Belongs to the CRISPR-associated exonuclease Cas4 family.</text>
</comment>
<dbReference type="Pfam" id="PF01930">
    <property type="entry name" value="Cas_Cas4"/>
    <property type="match status" value="1"/>
</dbReference>
<comment type="function">
    <text evidence="9">CRISPR (clustered regularly interspaced short palindromic repeat) is an adaptive immune system that provides protection against mobile genetic elements (viruses, transposable elements and conjugative plasmids). CRISPR clusters contain sequences complementary to antecedent mobile elements and target invading nucleic acids. CRISPR clusters are transcribed and processed into CRISPR RNA (crRNA).</text>
</comment>
<sequence length="182" mass="21235">MHLTGKHINYYHICHRKLWLFHSGISFQQTHANVADGTLLHETAYPQRAKRYREVQLDGIKIDFYDPQERVVHEIKRSNKLEHASIAQLQYYLRVLERHGIENPTGLLEYPKIRRTERVVLTDADRAAIEQWEAAIEQLVNLPSCPPVINKPFCKQCSYYEFCYVSEAGVELDLPPLSVAYL</sequence>
<keyword evidence="5 9" id="KW-0408">Iron</keyword>
<evidence type="ECO:0000256" key="7">
    <source>
        <dbReference type="ARBA" id="ARBA00023118"/>
    </source>
</evidence>
<comment type="cofactor">
    <cofactor evidence="9">
        <name>iron-sulfur cluster</name>
        <dbReference type="ChEBI" id="CHEBI:30408"/>
    </cofactor>
</comment>
<dbReference type="Proteomes" id="UP001176429">
    <property type="component" value="Unassembled WGS sequence"/>
</dbReference>
<dbReference type="InterPro" id="IPR022765">
    <property type="entry name" value="Dna2/Cas4_DUF83"/>
</dbReference>
<keyword evidence="7 9" id="KW-0051">Antiviral defense</keyword>
<evidence type="ECO:0000256" key="3">
    <source>
        <dbReference type="ARBA" id="ARBA00022801"/>
    </source>
</evidence>
<dbReference type="EC" id="3.1.12.1" evidence="9"/>
<dbReference type="PANTHER" id="PTHR37168:SF1">
    <property type="entry name" value="CRISPR-ASSOCIATED EXONUCLEASE CAS4"/>
    <property type="match status" value="1"/>
</dbReference>
<dbReference type="InterPro" id="IPR011604">
    <property type="entry name" value="PDDEXK-like_dom_sf"/>
</dbReference>
<dbReference type="RefSeq" id="WP_305007704.1">
    <property type="nucleotide sequence ID" value="NZ_JAUQSY010000011.1"/>
</dbReference>
<evidence type="ECO:0000256" key="2">
    <source>
        <dbReference type="ARBA" id="ARBA00022723"/>
    </source>
</evidence>
<evidence type="ECO:0000256" key="9">
    <source>
        <dbReference type="RuleBase" id="RU365022"/>
    </source>
</evidence>
<accession>A0ABT9BDK9</accession>
<keyword evidence="6 9" id="KW-0411">Iron-sulfur</keyword>
<comment type="caution">
    <text evidence="11">The sequence shown here is derived from an EMBL/GenBank/DDBJ whole genome shotgun (WGS) entry which is preliminary data.</text>
</comment>
<keyword evidence="3 9" id="KW-0378">Hydrolase</keyword>
<evidence type="ECO:0000313" key="11">
    <source>
        <dbReference type="EMBL" id="MDO7876345.1"/>
    </source>
</evidence>
<organism evidence="11 12">
    <name type="scientific">Hymenobacter aranciens</name>
    <dbReference type="NCBI Taxonomy" id="3063996"/>
    <lineage>
        <taxon>Bacteria</taxon>
        <taxon>Pseudomonadati</taxon>
        <taxon>Bacteroidota</taxon>
        <taxon>Cytophagia</taxon>
        <taxon>Cytophagales</taxon>
        <taxon>Hymenobacteraceae</taxon>
        <taxon>Hymenobacter</taxon>
    </lineage>
</organism>
<feature type="domain" description="DUF83" evidence="10">
    <location>
        <begin position="4"/>
        <end position="164"/>
    </location>
</feature>
<comment type="cofactor">
    <cofactor evidence="9">
        <name>Mg(2+)</name>
        <dbReference type="ChEBI" id="CHEBI:18420"/>
    </cofactor>
    <cofactor evidence="9">
        <name>Mn(2+)</name>
        <dbReference type="ChEBI" id="CHEBI:29035"/>
    </cofactor>
    <text evidence="9">Mg(2+) or Mn(2+) required for ssDNA cleavage activity.</text>
</comment>
<evidence type="ECO:0000256" key="1">
    <source>
        <dbReference type="ARBA" id="ARBA00022722"/>
    </source>
</evidence>
<evidence type="ECO:0000256" key="5">
    <source>
        <dbReference type="ARBA" id="ARBA00023004"/>
    </source>
</evidence>
<evidence type="ECO:0000313" key="12">
    <source>
        <dbReference type="Proteomes" id="UP001176429"/>
    </source>
</evidence>
<dbReference type="NCBIfam" id="TIGR00372">
    <property type="entry name" value="cas4"/>
    <property type="match status" value="1"/>
</dbReference>
<proteinExistence type="inferred from homology"/>
<evidence type="ECO:0000259" key="10">
    <source>
        <dbReference type="Pfam" id="PF01930"/>
    </source>
</evidence>